<keyword evidence="2" id="KW-1185">Reference proteome</keyword>
<gene>
    <name evidence="1" type="ORF">PZE19_17065</name>
</gene>
<dbReference type="EMBL" id="JARRAG010000002">
    <property type="protein sequence ID" value="MDG3005499.1"/>
    <property type="molecule type" value="Genomic_DNA"/>
</dbReference>
<dbReference type="RefSeq" id="WP_277861831.1">
    <property type="nucleotide sequence ID" value="NZ_JARRAG010000002.1"/>
</dbReference>
<dbReference type="Proteomes" id="UP001216907">
    <property type="component" value="Unassembled WGS sequence"/>
</dbReference>
<name>A0ABT6FD40_9BACT</name>
<sequence>MDELAACDADDTTARLTLQFRMATLLLTRNYNLADHHFRELLVVDADDPVCRDRWGVINRAMTGRVPKPLADGSASP</sequence>
<proteinExistence type="predicted"/>
<accession>A0ABT6FD40</accession>
<protein>
    <submittedName>
        <fullName evidence="1">Uncharacterized protein</fullName>
    </submittedName>
</protein>
<reference evidence="1 2" key="1">
    <citation type="submission" date="2023-03" db="EMBL/GenBank/DDBJ databases">
        <title>Paludisphaera mucosa sp. nov. a novel planctomycete from northern fen.</title>
        <authorList>
            <person name="Ivanova A."/>
        </authorList>
    </citation>
    <scope>NUCLEOTIDE SEQUENCE [LARGE SCALE GENOMIC DNA]</scope>
    <source>
        <strain evidence="1 2">Pla2</strain>
    </source>
</reference>
<organism evidence="1 2">
    <name type="scientific">Paludisphaera mucosa</name>
    <dbReference type="NCBI Taxonomy" id="3030827"/>
    <lineage>
        <taxon>Bacteria</taxon>
        <taxon>Pseudomonadati</taxon>
        <taxon>Planctomycetota</taxon>
        <taxon>Planctomycetia</taxon>
        <taxon>Isosphaerales</taxon>
        <taxon>Isosphaeraceae</taxon>
        <taxon>Paludisphaera</taxon>
    </lineage>
</organism>
<evidence type="ECO:0000313" key="1">
    <source>
        <dbReference type="EMBL" id="MDG3005499.1"/>
    </source>
</evidence>
<evidence type="ECO:0000313" key="2">
    <source>
        <dbReference type="Proteomes" id="UP001216907"/>
    </source>
</evidence>
<comment type="caution">
    <text evidence="1">The sequence shown here is derived from an EMBL/GenBank/DDBJ whole genome shotgun (WGS) entry which is preliminary data.</text>
</comment>